<dbReference type="Gene3D" id="3.30.1240.10">
    <property type="match status" value="1"/>
</dbReference>
<dbReference type="InterPro" id="IPR036412">
    <property type="entry name" value="HAD-like_sf"/>
</dbReference>
<dbReference type="SUPFAM" id="SSF56784">
    <property type="entry name" value="HAD-like"/>
    <property type="match status" value="1"/>
</dbReference>
<dbReference type="CDD" id="cd07516">
    <property type="entry name" value="HAD_Pase"/>
    <property type="match status" value="1"/>
</dbReference>
<dbReference type="RefSeq" id="WP_199574701.1">
    <property type="nucleotide sequence ID" value="NZ_JAENBO010000001.1"/>
</dbReference>
<dbReference type="PANTHER" id="PTHR10000:SF8">
    <property type="entry name" value="HAD SUPERFAMILY HYDROLASE-LIKE, TYPE 3"/>
    <property type="match status" value="1"/>
</dbReference>
<protein>
    <submittedName>
        <fullName evidence="1">HAD family phosphatase</fullName>
    </submittedName>
</protein>
<sequence length="271" mass="30395">MIKLIAIDLDGTLLTDDHEIPKENIEAIHAAVKKGVKIVISTGRPMSGVRPIFEKLQLSEKEFVIINNGSSTYETSRWQLIDYFNLTDKDVTSLYQLVEKETDIQLTIFDEDGYYFVLAENPLPVVTFDANIVFVKPTPITLEQLLERHKINFQGMYLAEPAVLDNFQKKYEAELSSRYSTVRSQNYIFETLPKGATKASALMKLIEELNISKEEVMAIGDGNNDIEMLEMAGISVAMGNAGEAVKKAAKYQTDSNNNNGLAKAINKYILK</sequence>
<dbReference type="SFLD" id="SFLDG01144">
    <property type="entry name" value="C2.B.4:_PGP_Like"/>
    <property type="match status" value="1"/>
</dbReference>
<comment type="caution">
    <text evidence="1">The sequence shown here is derived from an EMBL/GenBank/DDBJ whole genome shotgun (WGS) entry which is preliminary data.</text>
</comment>
<dbReference type="Gene3D" id="3.40.50.1000">
    <property type="entry name" value="HAD superfamily/HAD-like"/>
    <property type="match status" value="1"/>
</dbReference>
<evidence type="ECO:0000313" key="2">
    <source>
        <dbReference type="Proteomes" id="UP000653045"/>
    </source>
</evidence>
<accession>A0ABS0ZGK6</accession>
<dbReference type="NCBIfam" id="TIGR00099">
    <property type="entry name" value="Cof-subfamily"/>
    <property type="match status" value="1"/>
</dbReference>
<reference evidence="1 2" key="1">
    <citation type="journal article" date="2021" name="Int. J. Syst. Evol. Microbiol.">
        <title>Streptococcus vicugnae sp. nov., isolated from faeces of alpacas (Vicugna pacos) and cattle (Bos taurus), Streptococcus zalophi sp. nov., and Streptococcus pacificus sp. nov., isolated from respiratory tract of California sea lions (Zalophus californianus).</title>
        <authorList>
            <person name="Volokhov D.V."/>
            <person name="Zagorodnyaya T.A."/>
            <person name="Shen Z."/>
            <person name="Blom J."/>
            <person name="Furtak V.A."/>
            <person name="Eisenberg T."/>
            <person name="Fan P."/>
            <person name="Jeong K.C."/>
            <person name="Gao Y."/>
            <person name="Zhang S."/>
            <person name="Amselle M."/>
        </authorList>
    </citation>
    <scope>NUCLEOTIDE SEQUENCE [LARGE SCALE GENOMIC DNA]</scope>
    <source>
        <strain evidence="1 2">CSL7591</strain>
    </source>
</reference>
<dbReference type="InterPro" id="IPR023214">
    <property type="entry name" value="HAD_sf"/>
</dbReference>
<proteinExistence type="predicted"/>
<dbReference type="Pfam" id="PF08282">
    <property type="entry name" value="Hydrolase_3"/>
    <property type="match status" value="1"/>
</dbReference>
<dbReference type="PROSITE" id="PS01228">
    <property type="entry name" value="COF_1"/>
    <property type="match status" value="1"/>
</dbReference>
<gene>
    <name evidence="1" type="ORF">JHK62_00330</name>
</gene>
<dbReference type="NCBIfam" id="TIGR01484">
    <property type="entry name" value="HAD-SF-IIB"/>
    <property type="match status" value="1"/>
</dbReference>
<evidence type="ECO:0000313" key="1">
    <source>
        <dbReference type="EMBL" id="MBJ8325127.1"/>
    </source>
</evidence>
<dbReference type="EMBL" id="JAENBO010000001">
    <property type="protein sequence ID" value="MBJ8325127.1"/>
    <property type="molecule type" value="Genomic_DNA"/>
</dbReference>
<dbReference type="PROSITE" id="PS01229">
    <property type="entry name" value="COF_2"/>
    <property type="match status" value="1"/>
</dbReference>
<dbReference type="SFLD" id="SFLDG01140">
    <property type="entry name" value="C2.B:_Phosphomannomutase_and_P"/>
    <property type="match status" value="1"/>
</dbReference>
<dbReference type="InterPro" id="IPR006379">
    <property type="entry name" value="HAD-SF_hydro_IIB"/>
</dbReference>
<dbReference type="SFLD" id="SFLDS00003">
    <property type="entry name" value="Haloacid_Dehalogenase"/>
    <property type="match status" value="1"/>
</dbReference>
<dbReference type="PANTHER" id="PTHR10000">
    <property type="entry name" value="PHOSPHOSERINE PHOSPHATASE"/>
    <property type="match status" value="1"/>
</dbReference>
<dbReference type="InterPro" id="IPR000150">
    <property type="entry name" value="Cof"/>
</dbReference>
<dbReference type="Proteomes" id="UP000653045">
    <property type="component" value="Unassembled WGS sequence"/>
</dbReference>
<organism evidence="1 2">
    <name type="scientific">Streptococcus pacificus</name>
    <dbReference type="NCBI Taxonomy" id="2740577"/>
    <lineage>
        <taxon>Bacteria</taxon>
        <taxon>Bacillati</taxon>
        <taxon>Bacillota</taxon>
        <taxon>Bacilli</taxon>
        <taxon>Lactobacillales</taxon>
        <taxon>Streptococcaceae</taxon>
        <taxon>Streptococcus</taxon>
    </lineage>
</organism>
<name>A0ABS0ZGK6_9STRE</name>
<keyword evidence="2" id="KW-1185">Reference proteome</keyword>